<feature type="region of interest" description="Disordered" evidence="5">
    <location>
        <begin position="88"/>
        <end position="121"/>
    </location>
</feature>
<dbReference type="GO" id="GO:0003723">
    <property type="term" value="F:RNA binding"/>
    <property type="evidence" value="ECO:0007669"/>
    <property type="project" value="UniProtKB-UniRule"/>
</dbReference>
<feature type="repeat" description="Pumilio" evidence="4">
    <location>
        <begin position="672"/>
        <end position="710"/>
    </location>
</feature>
<dbReference type="Pfam" id="PF00076">
    <property type="entry name" value="RRM_1"/>
    <property type="match status" value="1"/>
</dbReference>
<dbReference type="InterPro" id="IPR011989">
    <property type="entry name" value="ARM-like"/>
</dbReference>
<evidence type="ECO:0000256" key="2">
    <source>
        <dbReference type="ARBA" id="ARBA00024893"/>
    </source>
</evidence>
<dbReference type="Pfam" id="PF00806">
    <property type="entry name" value="PUF"/>
    <property type="match status" value="2"/>
</dbReference>
<dbReference type="InterPro" id="IPR033133">
    <property type="entry name" value="PUM-HD"/>
</dbReference>
<organism evidence="8 9">
    <name type="scientific">Ascobolus immersus RN42</name>
    <dbReference type="NCBI Taxonomy" id="1160509"/>
    <lineage>
        <taxon>Eukaryota</taxon>
        <taxon>Fungi</taxon>
        <taxon>Dikarya</taxon>
        <taxon>Ascomycota</taxon>
        <taxon>Pezizomycotina</taxon>
        <taxon>Pezizomycetes</taxon>
        <taxon>Pezizales</taxon>
        <taxon>Ascobolaceae</taxon>
        <taxon>Ascobolus</taxon>
    </lineage>
</organism>
<dbReference type="InterPro" id="IPR016024">
    <property type="entry name" value="ARM-type_fold"/>
</dbReference>
<dbReference type="PANTHER" id="PTHR47093">
    <property type="entry name" value="PROTEIN JSN1-RELATED"/>
    <property type="match status" value="1"/>
</dbReference>
<dbReference type="EMBL" id="ML119684">
    <property type="protein sequence ID" value="RPA80878.1"/>
    <property type="molecule type" value="Genomic_DNA"/>
</dbReference>
<feature type="region of interest" description="Disordered" evidence="5">
    <location>
        <begin position="1"/>
        <end position="73"/>
    </location>
</feature>
<keyword evidence="1" id="KW-0677">Repeat</keyword>
<feature type="region of interest" description="Disordered" evidence="5">
    <location>
        <begin position="474"/>
        <end position="508"/>
    </location>
</feature>
<dbReference type="SUPFAM" id="SSF54928">
    <property type="entry name" value="RNA-binding domain, RBD"/>
    <property type="match status" value="1"/>
</dbReference>
<dbReference type="FunFam" id="1.25.10.10:FF:000167">
    <property type="entry name" value="RNA binding protein Jsn1"/>
    <property type="match status" value="1"/>
</dbReference>
<dbReference type="PROSITE" id="PS50102">
    <property type="entry name" value="RRM"/>
    <property type="match status" value="1"/>
</dbReference>
<dbReference type="InterPro" id="IPR000504">
    <property type="entry name" value="RRM_dom"/>
</dbReference>
<feature type="non-terminal residue" evidence="8">
    <location>
        <position position="900"/>
    </location>
</feature>
<feature type="repeat" description="Pumilio" evidence="4">
    <location>
        <begin position="599"/>
        <end position="634"/>
    </location>
</feature>
<keyword evidence="3" id="KW-0694">RNA-binding</keyword>
<dbReference type="Gene3D" id="1.25.10.10">
    <property type="entry name" value="Leucine-rich Repeat Variant"/>
    <property type="match status" value="1"/>
</dbReference>
<feature type="compositionally biased region" description="Polar residues" evidence="5">
    <location>
        <begin position="474"/>
        <end position="486"/>
    </location>
</feature>
<dbReference type="PANTHER" id="PTHR47093:SF1">
    <property type="entry name" value="PROTEIN JSN1-RELATED"/>
    <property type="match status" value="1"/>
</dbReference>
<proteinExistence type="predicted"/>
<dbReference type="SUPFAM" id="SSF48371">
    <property type="entry name" value="ARM repeat"/>
    <property type="match status" value="1"/>
</dbReference>
<feature type="domain" description="RRM" evidence="6">
    <location>
        <begin position="394"/>
        <end position="468"/>
    </location>
</feature>
<sequence>MNNPNVSRMGAGSPSYDSASKLYSRRAREIQAEEGVAPPPWRLSAAASQSSLREQSALHEGSTADFPSTIGASPGLRRARAGTLPSKFIPNLSSPSPPSNLFSSSSSSRISPVPSPFAPMNTQQPIERKEMLPPVSASIAAEASVTSRLRSGSLGGMPSRPNYAGTNNGFPSSLSLWSNNRAANSSNLPASPASGHSSFSREDDASASMRTLDYLGLADTPQPAKATLVGSQGIDSAMEGARAAAMQPFIADMATFQRNINRMRSYSVNAKEHYDDEEDDDIHYGLPSDSGSLTPGVTMHSQLFGNITARRPRASTAGILEQPSIGRMKNYASTPSRLADSSISASDINGDYFELSDQMNNLSVQGGHGIPRTASGDGGLQAIDENAAHEGPTRSLWLGNIPPSTTVSTLVQIFQQYGPVESARVLTHKSCGFVNFVRIESAMQARAVLNGKEIFPGAGAVRIGFAKVLSETGNGSPNGANRSMENLNHGAEDSGSLNGNGSADQSVNAAPELDVPSLPIIKDEILKIVEEFSTDDEARGKIAKCIDNAINYQDYEQEIPAVPDPSHNRVHDAPKLRDIRKRIDNNACSKQEIEDIAIAMLDEVAELSSDYLGNTVVQKLFEFCSEDVKERMLERVAPHLAEIGIHKNGTWAGQKIIDVARTPTQMELIVKHLRKYTVALFHDQYGNYVLQCCLRFGSPWNDFVFEAMMARMWEIAQGRFGARAMRACLESHHATKEQQKMLAACIALHSVQLASNANGALLLTWFLDTCSFVRRKTVLAPRLVPNLVHLCTHKVAYLTVLKVINQRSEPEARDIIMKALFFSENDRVLEEILRDHSCGATLIFKVLTTPFFDEAMRKDVSENIRNVLTRIKAQASQGYKRLMDEVGMSTRNTGSQSSHS</sequence>
<dbReference type="InterPro" id="IPR052645">
    <property type="entry name" value="Pumilio_domain_protein"/>
</dbReference>
<dbReference type="SMART" id="SM00025">
    <property type="entry name" value="Pumilio"/>
    <property type="match status" value="6"/>
</dbReference>
<feature type="domain" description="PUM-HD" evidence="7">
    <location>
        <begin position="538"/>
        <end position="890"/>
    </location>
</feature>
<dbReference type="Proteomes" id="UP000275078">
    <property type="component" value="Unassembled WGS sequence"/>
</dbReference>
<dbReference type="AlphaFoldDB" id="A0A3N4I8A3"/>
<dbReference type="InterPro" id="IPR035979">
    <property type="entry name" value="RBD_domain_sf"/>
</dbReference>
<name>A0A3N4I8A3_ASCIM</name>
<evidence type="ECO:0000313" key="8">
    <source>
        <dbReference type="EMBL" id="RPA80878.1"/>
    </source>
</evidence>
<dbReference type="STRING" id="1160509.A0A3N4I8A3"/>
<protein>
    <submittedName>
        <fullName evidence="8">ARM repeat-containing protein</fullName>
    </submittedName>
</protein>
<dbReference type="SMART" id="SM00360">
    <property type="entry name" value="RRM"/>
    <property type="match status" value="1"/>
</dbReference>
<evidence type="ECO:0000256" key="5">
    <source>
        <dbReference type="SAM" id="MobiDB-lite"/>
    </source>
</evidence>
<comment type="function">
    <text evidence="2">RNA-binding nucleolar protein required for pre-rRNA processing. Involved in production of 18S rRNA and assembly of small ribosomal subunit.</text>
</comment>
<evidence type="ECO:0000256" key="3">
    <source>
        <dbReference type="PROSITE-ProRule" id="PRU00176"/>
    </source>
</evidence>
<dbReference type="OrthoDB" id="2017782at2759"/>
<keyword evidence="9" id="KW-1185">Reference proteome</keyword>
<evidence type="ECO:0000256" key="4">
    <source>
        <dbReference type="PROSITE-ProRule" id="PRU00317"/>
    </source>
</evidence>
<evidence type="ECO:0000259" key="6">
    <source>
        <dbReference type="PROSITE" id="PS50102"/>
    </source>
</evidence>
<dbReference type="PROSITE" id="PS50302">
    <property type="entry name" value="PUM"/>
    <property type="match status" value="2"/>
</dbReference>
<reference evidence="8 9" key="1">
    <citation type="journal article" date="2018" name="Nat. Ecol. Evol.">
        <title>Pezizomycetes genomes reveal the molecular basis of ectomycorrhizal truffle lifestyle.</title>
        <authorList>
            <person name="Murat C."/>
            <person name="Payen T."/>
            <person name="Noel B."/>
            <person name="Kuo A."/>
            <person name="Morin E."/>
            <person name="Chen J."/>
            <person name="Kohler A."/>
            <person name="Krizsan K."/>
            <person name="Balestrini R."/>
            <person name="Da Silva C."/>
            <person name="Montanini B."/>
            <person name="Hainaut M."/>
            <person name="Levati E."/>
            <person name="Barry K.W."/>
            <person name="Belfiori B."/>
            <person name="Cichocki N."/>
            <person name="Clum A."/>
            <person name="Dockter R.B."/>
            <person name="Fauchery L."/>
            <person name="Guy J."/>
            <person name="Iotti M."/>
            <person name="Le Tacon F."/>
            <person name="Lindquist E.A."/>
            <person name="Lipzen A."/>
            <person name="Malagnac F."/>
            <person name="Mello A."/>
            <person name="Molinier V."/>
            <person name="Miyauchi S."/>
            <person name="Poulain J."/>
            <person name="Riccioni C."/>
            <person name="Rubini A."/>
            <person name="Sitrit Y."/>
            <person name="Splivallo R."/>
            <person name="Traeger S."/>
            <person name="Wang M."/>
            <person name="Zifcakova L."/>
            <person name="Wipf D."/>
            <person name="Zambonelli A."/>
            <person name="Paolocci F."/>
            <person name="Nowrousian M."/>
            <person name="Ottonello S."/>
            <person name="Baldrian P."/>
            <person name="Spatafora J.W."/>
            <person name="Henrissat B."/>
            <person name="Nagy L.G."/>
            <person name="Aury J.M."/>
            <person name="Wincker P."/>
            <person name="Grigoriev I.V."/>
            <person name="Bonfante P."/>
            <person name="Martin F.M."/>
        </authorList>
    </citation>
    <scope>NUCLEOTIDE SEQUENCE [LARGE SCALE GENOMIC DNA]</scope>
    <source>
        <strain evidence="8 9">RN42</strain>
    </source>
</reference>
<dbReference type="PROSITE" id="PS50303">
    <property type="entry name" value="PUM_HD"/>
    <property type="match status" value="1"/>
</dbReference>
<evidence type="ECO:0000256" key="1">
    <source>
        <dbReference type="ARBA" id="ARBA00022737"/>
    </source>
</evidence>
<dbReference type="Gene3D" id="3.30.70.330">
    <property type="match status" value="1"/>
</dbReference>
<evidence type="ECO:0000313" key="9">
    <source>
        <dbReference type="Proteomes" id="UP000275078"/>
    </source>
</evidence>
<gene>
    <name evidence="8" type="ORF">BJ508DRAFT_209769</name>
</gene>
<feature type="compositionally biased region" description="Low complexity" evidence="5">
    <location>
        <begin position="88"/>
        <end position="112"/>
    </location>
</feature>
<dbReference type="InterPro" id="IPR001313">
    <property type="entry name" value="Pumilio_RNA-bd_rpt"/>
</dbReference>
<dbReference type="InterPro" id="IPR012677">
    <property type="entry name" value="Nucleotide-bd_a/b_plait_sf"/>
</dbReference>
<evidence type="ECO:0000259" key="7">
    <source>
        <dbReference type="PROSITE" id="PS50303"/>
    </source>
</evidence>
<feature type="compositionally biased region" description="Polar residues" evidence="5">
    <location>
        <begin position="495"/>
        <end position="508"/>
    </location>
</feature>
<dbReference type="GO" id="GO:0000288">
    <property type="term" value="P:nuclear-transcribed mRNA catabolic process, deadenylation-dependent decay"/>
    <property type="evidence" value="ECO:0007669"/>
    <property type="project" value="TreeGrafter"/>
</dbReference>
<feature type="compositionally biased region" description="Low complexity" evidence="5">
    <location>
        <begin position="42"/>
        <end position="55"/>
    </location>
</feature>
<accession>A0A3N4I8A3</accession>